<protein>
    <submittedName>
        <fullName evidence="1">Uncharacterized protein</fullName>
    </submittedName>
</protein>
<accession>A0A8S5MV60</accession>
<dbReference type="EMBL" id="BK014991">
    <property type="protein sequence ID" value="DAD85978.1"/>
    <property type="molecule type" value="Genomic_DNA"/>
</dbReference>
<sequence length="62" mass="6688">MRSATPAARTPWRPPTLPRLLISGEEFSPGGVLTAGWSVQTVGVSGMRTLQVSLRLWIGPRS</sequence>
<evidence type="ECO:0000313" key="1">
    <source>
        <dbReference type="EMBL" id="DAD85978.1"/>
    </source>
</evidence>
<proteinExistence type="predicted"/>
<name>A0A8S5MV60_9VIRU</name>
<organism evidence="1">
    <name type="scientific">Phage sp. ct4bw6</name>
    <dbReference type="NCBI Taxonomy" id="2826747"/>
    <lineage>
        <taxon>Viruses</taxon>
    </lineage>
</organism>
<reference evidence="1" key="1">
    <citation type="journal article" date="2021" name="Proc. Natl. Acad. Sci. U.S.A.">
        <title>A Catalog of Tens of Thousands of Viruses from Human Metagenomes Reveals Hidden Associations with Chronic Diseases.</title>
        <authorList>
            <person name="Tisza M.J."/>
            <person name="Buck C.B."/>
        </authorList>
    </citation>
    <scope>NUCLEOTIDE SEQUENCE</scope>
    <source>
        <strain evidence="1">Ct4bw6</strain>
    </source>
</reference>